<reference evidence="2" key="1">
    <citation type="journal article" date="2019" name="Int. J. Syst. Evol. Microbiol.">
        <title>The Global Catalogue of Microorganisms (GCM) 10K type strain sequencing project: providing services to taxonomists for standard genome sequencing and annotation.</title>
        <authorList>
            <consortium name="The Broad Institute Genomics Platform"/>
            <consortium name="The Broad Institute Genome Sequencing Center for Infectious Disease"/>
            <person name="Wu L."/>
            <person name="Ma J."/>
        </authorList>
    </citation>
    <scope>NUCLEOTIDE SEQUENCE [LARGE SCALE GENOMIC DNA]</scope>
    <source>
        <strain evidence="2">KCTC 62192</strain>
    </source>
</reference>
<dbReference type="PIRSF" id="PIRSF033328">
    <property type="entry name" value="Phest_Mll4975"/>
    <property type="match status" value="1"/>
</dbReference>
<evidence type="ECO:0000313" key="1">
    <source>
        <dbReference type="EMBL" id="MFC2968575.1"/>
    </source>
</evidence>
<evidence type="ECO:0000313" key="2">
    <source>
        <dbReference type="Proteomes" id="UP001595443"/>
    </source>
</evidence>
<dbReference type="NCBIfam" id="TIGR03223">
    <property type="entry name" value="Phn_opern_protn"/>
    <property type="match status" value="1"/>
</dbReference>
<organism evidence="1 2">
    <name type="scientific">Acidimangrovimonas pyrenivorans</name>
    <dbReference type="NCBI Taxonomy" id="2030798"/>
    <lineage>
        <taxon>Bacteria</taxon>
        <taxon>Pseudomonadati</taxon>
        <taxon>Pseudomonadota</taxon>
        <taxon>Alphaproteobacteria</taxon>
        <taxon>Rhodobacterales</taxon>
        <taxon>Paracoccaceae</taxon>
        <taxon>Acidimangrovimonas</taxon>
    </lineage>
</organism>
<gene>
    <name evidence="1" type="ORF">ACFOES_10755</name>
</gene>
<comment type="caution">
    <text evidence="1">The sequence shown here is derived from an EMBL/GenBank/DDBJ whole genome shotgun (WGS) entry which is preliminary data.</text>
</comment>
<dbReference type="Pfam" id="PF06299">
    <property type="entry name" value="DUF1045"/>
    <property type="match status" value="1"/>
</dbReference>
<accession>A0ABV7AI85</accession>
<dbReference type="InterPro" id="IPR009389">
    <property type="entry name" value="DUF1045"/>
</dbReference>
<sequence length="229" mass="24374">MEGFRRYAIYYAPPPGQLADFGAGWLGWDPVEGAEVAHPELPGLPRPISELTATPRKYGFHGTIKPPFRLAEGTGIEALHGAMSDLAATLPAVTLDGLGLHRLGGFLALTPEGDTTALAALAGEVVRGLDSFRAPPGPDEIARRQAAGLSPRQEALLARWGYPYVMEEFRFHLTLTGSLPGPEAAAVESALAPLLALILPQPFSVDSLCLFGEAADGRFHNLHRYTLSG</sequence>
<name>A0ABV7AI85_9RHOB</name>
<proteinExistence type="predicted"/>
<dbReference type="Gene3D" id="3.90.1140.10">
    <property type="entry name" value="Cyclic phosphodiesterase"/>
    <property type="match status" value="1"/>
</dbReference>
<keyword evidence="2" id="KW-1185">Reference proteome</keyword>
<protein>
    <submittedName>
        <fullName evidence="1">DUF1045 domain-containing protein</fullName>
    </submittedName>
</protein>
<dbReference type="Proteomes" id="UP001595443">
    <property type="component" value="Unassembled WGS sequence"/>
</dbReference>
<dbReference type="EMBL" id="JBHRSK010000007">
    <property type="protein sequence ID" value="MFC2968575.1"/>
    <property type="molecule type" value="Genomic_DNA"/>
</dbReference>
<dbReference type="RefSeq" id="WP_377833274.1">
    <property type="nucleotide sequence ID" value="NZ_JBHRSK010000007.1"/>
</dbReference>